<dbReference type="Proteomes" id="UP001642484">
    <property type="component" value="Unassembled WGS sequence"/>
</dbReference>
<gene>
    <name evidence="1" type="ORF">CCMP2556_LOCUS34852</name>
</gene>
<proteinExistence type="predicted"/>
<organism evidence="1 2">
    <name type="scientific">Durusdinium trenchii</name>
    <dbReference type="NCBI Taxonomy" id="1381693"/>
    <lineage>
        <taxon>Eukaryota</taxon>
        <taxon>Sar</taxon>
        <taxon>Alveolata</taxon>
        <taxon>Dinophyceae</taxon>
        <taxon>Suessiales</taxon>
        <taxon>Symbiodiniaceae</taxon>
        <taxon>Durusdinium</taxon>
    </lineage>
</organism>
<evidence type="ECO:0000313" key="2">
    <source>
        <dbReference type="Proteomes" id="UP001642484"/>
    </source>
</evidence>
<evidence type="ECO:0000313" key="1">
    <source>
        <dbReference type="EMBL" id="CAK9070835.1"/>
    </source>
</evidence>
<accession>A0ABP0P832</accession>
<protein>
    <submittedName>
        <fullName evidence="1">Uncharacterized protein</fullName>
    </submittedName>
</protein>
<dbReference type="EMBL" id="CAXAMN010022562">
    <property type="protein sequence ID" value="CAK9070835.1"/>
    <property type="molecule type" value="Genomic_DNA"/>
</dbReference>
<keyword evidence="2" id="KW-1185">Reference proteome</keyword>
<sequence length="154" mass="17374">MRCRPEVFESPCLRALLDFVVPIINVILHAPCMECRKLLWENFVLDAVKNDVAFGHLFFWALRAVESSPQAKVAVQTDAKRRMHAVQGTICSKAQLKLTLRHLKEANEAVRKGERLPEVPKSDPNKELHSEGFALCTVPQEALNCSTNPVGWRT</sequence>
<comment type="caution">
    <text evidence="1">The sequence shown here is derived from an EMBL/GenBank/DDBJ whole genome shotgun (WGS) entry which is preliminary data.</text>
</comment>
<reference evidence="1 2" key="1">
    <citation type="submission" date="2024-02" db="EMBL/GenBank/DDBJ databases">
        <authorList>
            <person name="Chen Y."/>
            <person name="Shah S."/>
            <person name="Dougan E. K."/>
            <person name="Thang M."/>
            <person name="Chan C."/>
        </authorList>
    </citation>
    <scope>NUCLEOTIDE SEQUENCE [LARGE SCALE GENOMIC DNA]</scope>
</reference>
<name>A0ABP0P832_9DINO</name>